<dbReference type="PRINTS" id="PR00870">
    <property type="entry name" value="DNAPOLXBETA"/>
</dbReference>
<evidence type="ECO:0000256" key="16">
    <source>
        <dbReference type="RuleBase" id="RU366014"/>
    </source>
</evidence>
<evidence type="ECO:0000313" key="19">
    <source>
        <dbReference type="Proteomes" id="UP000887566"/>
    </source>
</evidence>
<feature type="compositionally biased region" description="Basic and acidic residues" evidence="17">
    <location>
        <begin position="95"/>
        <end position="111"/>
    </location>
</feature>
<keyword evidence="7" id="KW-0235">DNA replication</keyword>
<evidence type="ECO:0000313" key="20">
    <source>
        <dbReference type="WBParaSite" id="PSAMB.scaffold1930size26589.g15567.t1"/>
    </source>
</evidence>
<dbReference type="GO" id="GO:0046872">
    <property type="term" value="F:metal ion binding"/>
    <property type="evidence" value="ECO:0007669"/>
    <property type="project" value="UniProtKB-UniRule"/>
</dbReference>
<keyword evidence="10 16" id="KW-0239">DNA-directed DNA polymerase</keyword>
<dbReference type="PANTHER" id="PTHR11276:SF28">
    <property type="entry name" value="DNA POLYMERASE LAMBDA"/>
    <property type="match status" value="1"/>
</dbReference>
<evidence type="ECO:0000256" key="7">
    <source>
        <dbReference type="ARBA" id="ARBA00022705"/>
    </source>
</evidence>
<dbReference type="SUPFAM" id="SSF81585">
    <property type="entry name" value="PsbU/PolX domain-like"/>
    <property type="match status" value="1"/>
</dbReference>
<dbReference type="Pfam" id="PF14791">
    <property type="entry name" value="DNA_pol_B_thumb"/>
    <property type="match status" value="1"/>
</dbReference>
<dbReference type="GO" id="GO:0006303">
    <property type="term" value="P:double-strand break repair via nonhomologous end joining"/>
    <property type="evidence" value="ECO:0007669"/>
    <property type="project" value="TreeGrafter"/>
</dbReference>
<evidence type="ECO:0000256" key="13">
    <source>
        <dbReference type="ARBA" id="ARBA00023242"/>
    </source>
</evidence>
<keyword evidence="4" id="KW-0237">DNA synthesis</keyword>
<dbReference type="Gene3D" id="1.10.150.20">
    <property type="entry name" value="5' to 3' exonuclease, C-terminal subdomain"/>
    <property type="match status" value="1"/>
</dbReference>
<keyword evidence="19" id="KW-1185">Reference proteome</keyword>
<keyword evidence="6 16" id="KW-0548">Nucleotidyltransferase</keyword>
<dbReference type="InterPro" id="IPR010996">
    <property type="entry name" value="HHH_MUS81"/>
</dbReference>
<evidence type="ECO:0000256" key="15">
    <source>
        <dbReference type="PIRSR" id="PIRSR622312-50"/>
    </source>
</evidence>
<dbReference type="WBParaSite" id="PSAMB.scaffold1930size26589.g15567.t1">
    <property type="protein sequence ID" value="PSAMB.scaffold1930size26589.g15567.t1"/>
    <property type="gene ID" value="PSAMB.scaffold1930size26589.g15567"/>
</dbReference>
<evidence type="ECO:0000256" key="11">
    <source>
        <dbReference type="ARBA" id="ARBA00023204"/>
    </source>
</evidence>
<dbReference type="InterPro" id="IPR018944">
    <property type="entry name" value="DNA_pol_lambd_fingers_domain"/>
</dbReference>
<evidence type="ECO:0000256" key="5">
    <source>
        <dbReference type="ARBA" id="ARBA00022679"/>
    </source>
</evidence>
<feature type="domain" description="BRCT" evidence="18">
    <location>
        <begin position="1"/>
        <end position="81"/>
    </location>
</feature>
<dbReference type="Gene3D" id="3.40.50.10190">
    <property type="entry name" value="BRCT domain"/>
    <property type="match status" value="1"/>
</dbReference>
<evidence type="ECO:0000256" key="9">
    <source>
        <dbReference type="ARBA" id="ARBA00022763"/>
    </source>
</evidence>
<dbReference type="GO" id="GO:0005634">
    <property type="term" value="C:nucleus"/>
    <property type="evidence" value="ECO:0007669"/>
    <property type="project" value="UniProtKB-SubCell"/>
</dbReference>
<feature type="active site" description="Nucleophile; Schiff-base intermediate with DNA; for 5'-dRP lyase activity" evidence="15">
    <location>
        <position position="224"/>
    </location>
</feature>
<keyword evidence="9 16" id="KW-0227">DNA damage</keyword>
<evidence type="ECO:0000256" key="14">
    <source>
        <dbReference type="ARBA" id="ARBA00049244"/>
    </source>
</evidence>
<dbReference type="FunFam" id="1.10.150.20:FF:000010">
    <property type="entry name" value="DNA polymerase lambda"/>
    <property type="match status" value="1"/>
</dbReference>
<dbReference type="PROSITE" id="PS50172">
    <property type="entry name" value="BRCT"/>
    <property type="match status" value="1"/>
</dbReference>
<dbReference type="PANTHER" id="PTHR11276">
    <property type="entry name" value="DNA POLYMERASE TYPE-X FAMILY MEMBER"/>
    <property type="match status" value="1"/>
</dbReference>
<dbReference type="InterPro" id="IPR027421">
    <property type="entry name" value="DNA_pol_lamdba_lyase_dom_sf"/>
</dbReference>
<proteinExistence type="inferred from homology"/>
<comment type="function">
    <text evidence="16">DNA polymerase that functions in several pathways of DNA repair. Involved in base excision repair (BER) responsible for repair of lesions that give rise to abasic (AP) sites in DNA. Also contributes to DNA double-strand break repair by non-homologous end joining and homologous recombination. Has both template-dependent and template-independent (terminal transferase) DNA polymerase activities. Has also a 5'-deoxyribose-5-phosphate lyase (dRP lyase) activity.</text>
</comment>
<dbReference type="InterPro" id="IPR022312">
    <property type="entry name" value="DNA_pol_X"/>
</dbReference>
<evidence type="ECO:0000256" key="2">
    <source>
        <dbReference type="ARBA" id="ARBA00004123"/>
    </source>
</evidence>
<keyword evidence="11 16" id="KW-0234">DNA repair</keyword>
<accession>A0A914VI60</accession>
<dbReference type="FunFam" id="1.10.150.110:FF:000005">
    <property type="entry name" value="DNA polymerase POL4"/>
    <property type="match status" value="1"/>
</dbReference>
<dbReference type="InterPro" id="IPR037160">
    <property type="entry name" value="DNA_Pol_thumb_sf"/>
</dbReference>
<evidence type="ECO:0000259" key="18">
    <source>
        <dbReference type="PROSITE" id="PS50172"/>
    </source>
</evidence>
<dbReference type="SUPFAM" id="SSF52113">
    <property type="entry name" value="BRCT domain"/>
    <property type="match status" value="1"/>
</dbReference>
<dbReference type="Pfam" id="PF10391">
    <property type="entry name" value="DNA_pol_lambd_f"/>
    <property type="match status" value="1"/>
</dbReference>
<keyword evidence="5 16" id="KW-0808">Transferase</keyword>
<evidence type="ECO:0000256" key="10">
    <source>
        <dbReference type="ARBA" id="ARBA00022932"/>
    </source>
</evidence>
<keyword evidence="12" id="KW-0456">Lyase</keyword>
<dbReference type="FunFam" id="3.30.460.10:FF:000020">
    <property type="entry name" value="DNA polymerase lambda"/>
    <property type="match status" value="1"/>
</dbReference>
<feature type="compositionally biased region" description="Low complexity" evidence="17">
    <location>
        <begin position="126"/>
        <end position="135"/>
    </location>
</feature>
<dbReference type="PRINTS" id="PR00869">
    <property type="entry name" value="DNAPOLX"/>
</dbReference>
<dbReference type="Gene3D" id="3.30.460.10">
    <property type="entry name" value="Beta Polymerase, domain 2"/>
    <property type="match status" value="1"/>
</dbReference>
<dbReference type="Gene3D" id="1.10.150.110">
    <property type="entry name" value="DNA polymerase beta, N-terminal domain-like"/>
    <property type="match status" value="1"/>
</dbReference>
<evidence type="ECO:0000256" key="1">
    <source>
        <dbReference type="ARBA" id="ARBA00001936"/>
    </source>
</evidence>
<evidence type="ECO:0000256" key="4">
    <source>
        <dbReference type="ARBA" id="ARBA00022634"/>
    </source>
</evidence>
<protein>
    <recommendedName>
        <fullName evidence="16">DNA polymerase</fullName>
        <ecNumber evidence="16">2.7.7.7</ecNumber>
    </recommendedName>
</protein>
<dbReference type="SUPFAM" id="SSF81301">
    <property type="entry name" value="Nucleotidyltransferase"/>
    <property type="match status" value="1"/>
</dbReference>
<dbReference type="InterPro" id="IPR002054">
    <property type="entry name" value="DNA-dir_DNA_pol_X"/>
</dbReference>
<dbReference type="InterPro" id="IPR043519">
    <property type="entry name" value="NT_sf"/>
</dbReference>
<dbReference type="InterPro" id="IPR001357">
    <property type="entry name" value="BRCT_dom"/>
</dbReference>
<organism evidence="19 20">
    <name type="scientific">Plectus sambesii</name>
    <dbReference type="NCBI Taxonomy" id="2011161"/>
    <lineage>
        <taxon>Eukaryota</taxon>
        <taxon>Metazoa</taxon>
        <taxon>Ecdysozoa</taxon>
        <taxon>Nematoda</taxon>
        <taxon>Chromadorea</taxon>
        <taxon>Plectida</taxon>
        <taxon>Plectina</taxon>
        <taxon>Plectoidea</taxon>
        <taxon>Plectidae</taxon>
        <taxon>Plectus</taxon>
    </lineage>
</organism>
<keyword evidence="13 16" id="KW-0539">Nucleus</keyword>
<dbReference type="SMART" id="SM00483">
    <property type="entry name" value="POLXc"/>
    <property type="match status" value="1"/>
</dbReference>
<dbReference type="SUPFAM" id="SSF47802">
    <property type="entry name" value="DNA polymerase beta, N-terminal domain-like"/>
    <property type="match status" value="1"/>
</dbReference>
<dbReference type="InterPro" id="IPR002008">
    <property type="entry name" value="DNA_pol_X_beta-like"/>
</dbReference>
<dbReference type="Pfam" id="PF14716">
    <property type="entry name" value="HHH_8"/>
    <property type="match status" value="1"/>
</dbReference>
<dbReference type="Gene3D" id="3.30.210.10">
    <property type="entry name" value="DNA polymerase, thumb domain"/>
    <property type="match status" value="1"/>
</dbReference>
<feature type="region of interest" description="Disordered" evidence="17">
    <location>
        <begin position="95"/>
        <end position="158"/>
    </location>
</feature>
<keyword evidence="8" id="KW-0479">Metal-binding</keyword>
<dbReference type="GO" id="GO:0003887">
    <property type="term" value="F:DNA-directed DNA polymerase activity"/>
    <property type="evidence" value="ECO:0007669"/>
    <property type="project" value="UniProtKB-UniRule"/>
</dbReference>
<sequence length="489" mass="54823">MFSGIVAFVLPNGIGKQRRQLLENQLVKNGAALATDLLTATHVFADDDLPADRIDFATLPECVSVLRTRWISHSLKSKQRVTDCASYQIEQPVKKERTSLKHHLDDTESESKPNGASSKEEDAKDATAATTADTDGPSPTKRPRHFICETSSSDASAASQRVNHNEHITSQLQILADGYKSTNDKWRALSYEKAIETLKHLPRRIESREDCVGLRTIGARLAEKIWEICESGSLRKADEFAHNDKVVAMNLFANIWGVGPTVAEQWYVQGLRTLDDVREKAHLTRQQKIGLEHYDDINQRMPRQEATEIVNVVIDAIRAINPNLIAVACGSYRREKETCGDVDILITHKDGHSHENILGELVANLTQQGFLTDDLVESNIDGNQHKYMGLCRLPGENRHHRRIDIITIPYDQYATSLIYFTGSAHFTRSIYAKAKSMGMRLNQHGLRGGVMRQGGEQLNDGYPIETPTEESVFEALGLPYRTPPERDHP</sequence>
<evidence type="ECO:0000256" key="12">
    <source>
        <dbReference type="ARBA" id="ARBA00023239"/>
    </source>
</evidence>
<evidence type="ECO:0000256" key="8">
    <source>
        <dbReference type="ARBA" id="ARBA00022723"/>
    </source>
</evidence>
<dbReference type="InterPro" id="IPR029398">
    <property type="entry name" value="PolB_thumb"/>
</dbReference>
<evidence type="ECO:0000256" key="6">
    <source>
        <dbReference type="ARBA" id="ARBA00022695"/>
    </source>
</evidence>
<dbReference type="EC" id="2.7.7.7" evidence="16"/>
<evidence type="ECO:0000256" key="3">
    <source>
        <dbReference type="ARBA" id="ARBA00008323"/>
    </source>
</evidence>
<dbReference type="Pfam" id="PF14792">
    <property type="entry name" value="DNA_pol_B_palm"/>
    <property type="match status" value="1"/>
</dbReference>
<comment type="subcellular location">
    <subcellularLocation>
        <location evidence="2 16">Nucleus</location>
    </subcellularLocation>
</comment>
<dbReference type="InterPro" id="IPR028207">
    <property type="entry name" value="DNA_pol_B_palm_palm"/>
</dbReference>
<dbReference type="GO" id="GO:0003677">
    <property type="term" value="F:DNA binding"/>
    <property type="evidence" value="ECO:0007669"/>
    <property type="project" value="UniProtKB-UniRule"/>
</dbReference>
<dbReference type="CDD" id="cd00141">
    <property type="entry name" value="NT_POLXc"/>
    <property type="match status" value="1"/>
</dbReference>
<comment type="cofactor">
    <cofactor evidence="1">
        <name>Mn(2+)</name>
        <dbReference type="ChEBI" id="CHEBI:29035"/>
    </cofactor>
</comment>
<dbReference type="AlphaFoldDB" id="A0A914VI60"/>
<feature type="compositionally biased region" description="Polar residues" evidence="17">
    <location>
        <begin position="149"/>
        <end position="158"/>
    </location>
</feature>
<dbReference type="GO" id="GO:0016829">
    <property type="term" value="F:lyase activity"/>
    <property type="evidence" value="ECO:0007669"/>
    <property type="project" value="UniProtKB-KW"/>
</dbReference>
<comment type="catalytic activity">
    <reaction evidence="14 16">
        <text>DNA(n) + a 2'-deoxyribonucleoside 5'-triphosphate = DNA(n+1) + diphosphate</text>
        <dbReference type="Rhea" id="RHEA:22508"/>
        <dbReference type="Rhea" id="RHEA-COMP:17339"/>
        <dbReference type="Rhea" id="RHEA-COMP:17340"/>
        <dbReference type="ChEBI" id="CHEBI:33019"/>
        <dbReference type="ChEBI" id="CHEBI:61560"/>
        <dbReference type="ChEBI" id="CHEBI:173112"/>
        <dbReference type="EC" id="2.7.7.7"/>
    </reaction>
</comment>
<evidence type="ECO:0000256" key="17">
    <source>
        <dbReference type="SAM" id="MobiDB-lite"/>
    </source>
</evidence>
<dbReference type="InterPro" id="IPR036420">
    <property type="entry name" value="BRCT_dom_sf"/>
</dbReference>
<name>A0A914VI60_9BILA</name>
<reference evidence="20" key="1">
    <citation type="submission" date="2022-11" db="UniProtKB">
        <authorList>
            <consortium name="WormBaseParasite"/>
        </authorList>
    </citation>
    <scope>IDENTIFICATION</scope>
</reference>
<comment type="similarity">
    <text evidence="3 16">Belongs to the DNA polymerase type-X family.</text>
</comment>
<dbReference type="Proteomes" id="UP000887566">
    <property type="component" value="Unplaced"/>
</dbReference>